<feature type="binding site" evidence="9">
    <location>
        <position position="41"/>
    </location>
    <ligand>
        <name>[4Fe-4S] cluster</name>
        <dbReference type="ChEBI" id="CHEBI:49883"/>
        <label>1</label>
        <note>4Fe-4S-S-AdoMet</note>
    </ligand>
</feature>
<dbReference type="Proteomes" id="UP000749471">
    <property type="component" value="Unassembled WGS sequence"/>
</dbReference>
<comment type="similarity">
    <text evidence="1 9">Belongs to the organic radical-activating enzymes family.</text>
</comment>
<dbReference type="Pfam" id="PF04055">
    <property type="entry name" value="Radical_SAM"/>
    <property type="match status" value="1"/>
</dbReference>
<evidence type="ECO:0000256" key="4">
    <source>
        <dbReference type="ARBA" id="ARBA00022723"/>
    </source>
</evidence>
<feature type="binding site" evidence="9">
    <location>
        <position position="60"/>
    </location>
    <ligand>
        <name>[4Fe-4S] cluster</name>
        <dbReference type="ChEBI" id="CHEBI:49883"/>
        <label>2</label>
    </ligand>
</feature>
<dbReference type="SFLD" id="SFLDS00029">
    <property type="entry name" value="Radical_SAM"/>
    <property type="match status" value="1"/>
</dbReference>
<reference evidence="12 13" key="1">
    <citation type="submission" date="2021-06" db="EMBL/GenBank/DDBJ databases">
        <authorList>
            <person name="Sun Q."/>
            <person name="Li D."/>
        </authorList>
    </citation>
    <scope>NUCLEOTIDE SEQUENCE [LARGE SCALE GENOMIC DNA]</scope>
    <source>
        <strain evidence="12 13">MSJ-40</strain>
    </source>
</reference>
<comment type="function">
    <text evidence="9">Catalyzes activation of the choline trimethylamine-lyase CutC under anaerobic conditions by generation of an organic free radical on a glycine residue, via an homolytic cleavage of S-adenosyl-L-methionine (SAM).</text>
</comment>
<evidence type="ECO:0000259" key="10">
    <source>
        <dbReference type="PROSITE" id="PS51379"/>
    </source>
</evidence>
<keyword evidence="4 9" id="KW-0479">Metal-binding</keyword>
<evidence type="ECO:0000256" key="7">
    <source>
        <dbReference type="ARBA" id="ARBA00023014"/>
    </source>
</evidence>
<keyword evidence="3 9" id="KW-0949">S-adenosyl-L-methionine</keyword>
<evidence type="ECO:0000256" key="3">
    <source>
        <dbReference type="ARBA" id="ARBA00022691"/>
    </source>
</evidence>
<feature type="binding site" evidence="9">
    <location>
        <begin position="40"/>
        <end position="42"/>
    </location>
    <ligand>
        <name>S-adenosyl-L-methionine</name>
        <dbReference type="ChEBI" id="CHEBI:59789"/>
    </ligand>
</feature>
<keyword evidence="5 9" id="KW-0560">Oxidoreductase</keyword>
<dbReference type="PROSITE" id="PS51379">
    <property type="entry name" value="4FE4S_FER_2"/>
    <property type="match status" value="2"/>
</dbReference>
<accession>A0ABS6E7I0</accession>
<evidence type="ECO:0000256" key="5">
    <source>
        <dbReference type="ARBA" id="ARBA00023002"/>
    </source>
</evidence>
<comment type="cofactor">
    <cofactor evidence="9">
        <name>[4Fe-4S] cluster</name>
        <dbReference type="ChEBI" id="CHEBI:49883"/>
    </cofactor>
    <text evidence="9">Binds 2 [4Fe-4S] clusters. One cluster is coordinated with 3 cysteines and an exchangeable S-adenosyl-L-methionine.</text>
</comment>
<feature type="binding site" evidence="9">
    <location>
        <position position="270"/>
    </location>
    <ligand>
        <name>S-adenosyl-L-methionine</name>
        <dbReference type="ChEBI" id="CHEBI:59789"/>
    </ligand>
</feature>
<dbReference type="PANTHER" id="PTHR30352:SF4">
    <property type="entry name" value="PYRUVATE FORMATE-LYASE 2-ACTIVATING ENZYME"/>
    <property type="match status" value="1"/>
</dbReference>
<feature type="domain" description="Radical SAM core" evidence="11">
    <location>
        <begin position="20"/>
        <end position="310"/>
    </location>
</feature>
<feature type="binding site" evidence="9">
    <location>
        <position position="34"/>
    </location>
    <ligand>
        <name>[4Fe-4S] cluster</name>
        <dbReference type="ChEBI" id="CHEBI:49883"/>
        <label>1</label>
        <note>4Fe-4S-S-AdoMet</note>
    </ligand>
</feature>
<dbReference type="NCBIfam" id="TIGR02494">
    <property type="entry name" value="PFLE_PFLC"/>
    <property type="match status" value="1"/>
</dbReference>
<keyword evidence="6 9" id="KW-0408">Iron</keyword>
<organism evidence="12 13">
    <name type="scientific">Tissierella simiarum</name>
    <dbReference type="NCBI Taxonomy" id="2841534"/>
    <lineage>
        <taxon>Bacteria</taxon>
        <taxon>Bacillati</taxon>
        <taxon>Bacillota</taxon>
        <taxon>Tissierellia</taxon>
        <taxon>Tissierellales</taxon>
        <taxon>Tissierellaceae</taxon>
        <taxon>Tissierella</taxon>
    </lineage>
</organism>
<comment type="pathway">
    <text evidence="9">Amine and polyamine metabolism; choline degradation.</text>
</comment>
<feature type="binding site" evidence="9">
    <location>
        <position position="63"/>
    </location>
    <ligand>
        <name>[4Fe-4S] cluster</name>
        <dbReference type="ChEBI" id="CHEBI:49883"/>
        <label>2</label>
    </ligand>
</feature>
<evidence type="ECO:0000256" key="6">
    <source>
        <dbReference type="ARBA" id="ARBA00023004"/>
    </source>
</evidence>
<dbReference type="EMBL" id="JAHLPM010000010">
    <property type="protein sequence ID" value="MBU5438871.1"/>
    <property type="molecule type" value="Genomic_DNA"/>
</dbReference>
<dbReference type="InterPro" id="IPR030905">
    <property type="entry name" value="CutC_activ_rSAM"/>
</dbReference>
<proteinExistence type="inferred from homology"/>
<dbReference type="SFLD" id="SFLDG01066">
    <property type="entry name" value="organic_radical-activating_enz"/>
    <property type="match status" value="1"/>
</dbReference>
<dbReference type="Pfam" id="PF00037">
    <property type="entry name" value="Fer4"/>
    <property type="match status" value="1"/>
</dbReference>
<protein>
    <recommendedName>
        <fullName evidence="9">Choline trimethylamine-lyase activating enzyme</fullName>
        <ecNumber evidence="9">1.97.1.-</ecNumber>
    </recommendedName>
    <alternativeName>
        <fullName evidence="9">Choline utilization protein D</fullName>
    </alternativeName>
    <alternativeName>
        <fullName evidence="9">GRE activase CutD</fullName>
    </alternativeName>
    <alternativeName>
        <fullName evidence="9">Glycyl-radical enzyme activating enzyme CutD</fullName>
        <shortName evidence="9">GRE activating enzyme CutD</shortName>
    </alternativeName>
</protein>
<evidence type="ECO:0000256" key="9">
    <source>
        <dbReference type="HAMAP-Rule" id="MF_02059"/>
    </source>
</evidence>
<dbReference type="PANTHER" id="PTHR30352">
    <property type="entry name" value="PYRUVATE FORMATE-LYASE-ACTIVATING ENZYME"/>
    <property type="match status" value="1"/>
</dbReference>
<evidence type="ECO:0000256" key="2">
    <source>
        <dbReference type="ARBA" id="ARBA00022485"/>
    </source>
</evidence>
<feature type="domain" description="4Fe-4S ferredoxin-type" evidence="10">
    <location>
        <begin position="85"/>
        <end position="115"/>
    </location>
</feature>
<evidence type="ECO:0000313" key="13">
    <source>
        <dbReference type="Proteomes" id="UP000749471"/>
    </source>
</evidence>
<feature type="domain" description="4Fe-4S ferredoxin-type" evidence="10">
    <location>
        <begin position="51"/>
        <end position="80"/>
    </location>
</feature>
<evidence type="ECO:0000259" key="11">
    <source>
        <dbReference type="PROSITE" id="PS51918"/>
    </source>
</evidence>
<dbReference type="InterPro" id="IPR017896">
    <property type="entry name" value="4Fe4S_Fe-S-bd"/>
</dbReference>
<evidence type="ECO:0000256" key="8">
    <source>
        <dbReference type="ARBA" id="ARBA00047365"/>
    </source>
</evidence>
<sequence>MDSNLEKRGVIFNIQKYSIHDGPGVRTIVFFKGCPLRCRWCSNPEGISSKYQVMTLEDRCISCGKCVEACPQGVHSLQLLSDGSVEHRVNREAICIGCGQCEANCPQEAVRIAGREATVKEVMDVIMQDSAFYWSSGGGVTLGGGEVTRQPDFAAAILEECKKQGIHTAIETCGYAEWDVMKELAKHVDLFLYDLKHIDSEEHKRLTGVNNERILKNMIGLFQIGANVTVRMPLITNMNDSREALEKAMKFIEIVSKDGNLQGIEVLPYHKLGVSKYKQLGLKYSIDEDFGYTRKQLEEIEEFLKKFNLPIRVVKH</sequence>
<dbReference type="InterPro" id="IPR017900">
    <property type="entry name" value="4Fe4S_Fe_S_CS"/>
</dbReference>
<feature type="binding site" evidence="9">
    <location>
        <position position="38"/>
    </location>
    <ligand>
        <name>[4Fe-4S] cluster</name>
        <dbReference type="ChEBI" id="CHEBI:49883"/>
        <label>1</label>
        <note>4Fe-4S-S-AdoMet</note>
    </ligand>
</feature>
<keyword evidence="13" id="KW-1185">Reference proteome</keyword>
<feature type="binding site" evidence="9">
    <location>
        <position position="145"/>
    </location>
    <ligand>
        <name>S-adenosyl-L-methionine</name>
        <dbReference type="ChEBI" id="CHEBI:59789"/>
    </ligand>
</feature>
<dbReference type="NCBIfam" id="TIGR04395">
    <property type="entry name" value="cutC_activ_rSAM"/>
    <property type="match status" value="1"/>
</dbReference>
<keyword evidence="7 9" id="KW-0411">Iron-sulfur</keyword>
<dbReference type="EC" id="1.97.1.-" evidence="9"/>
<dbReference type="PROSITE" id="PS00198">
    <property type="entry name" value="4FE4S_FER_1"/>
    <property type="match status" value="2"/>
</dbReference>
<dbReference type="InterPro" id="IPR040074">
    <property type="entry name" value="BssD/PflA/YjjW"/>
</dbReference>
<dbReference type="HAMAP" id="MF_02059">
    <property type="entry name" value="Activ_enz_CutD"/>
    <property type="match status" value="1"/>
</dbReference>
<dbReference type="SFLD" id="SFLDG01118">
    <property type="entry name" value="activating_enzymes__group_2"/>
    <property type="match status" value="1"/>
</dbReference>
<feature type="binding site" evidence="9">
    <location>
        <begin position="194"/>
        <end position="196"/>
    </location>
    <ligand>
        <name>S-adenosyl-L-methionine</name>
        <dbReference type="ChEBI" id="CHEBI:59789"/>
    </ligand>
</feature>
<feature type="binding site" evidence="9">
    <location>
        <position position="105"/>
    </location>
    <ligand>
        <name>[4Fe-4S] cluster</name>
        <dbReference type="ChEBI" id="CHEBI:49883"/>
        <label>2</label>
    </ligand>
</feature>
<dbReference type="RefSeq" id="WP_216520310.1">
    <property type="nucleotide sequence ID" value="NZ_JAHLPM010000010.1"/>
</dbReference>
<dbReference type="PROSITE" id="PS51918">
    <property type="entry name" value="RADICAL_SAM"/>
    <property type="match status" value="1"/>
</dbReference>
<dbReference type="InterPro" id="IPR007197">
    <property type="entry name" value="rSAM"/>
</dbReference>
<dbReference type="PIRSF" id="PIRSF000371">
    <property type="entry name" value="PFL_act_enz"/>
    <property type="match status" value="1"/>
</dbReference>
<comment type="caution">
    <text evidence="12">The sequence shown here is derived from an EMBL/GenBank/DDBJ whole genome shotgun (WGS) entry which is preliminary data.</text>
</comment>
<dbReference type="InterPro" id="IPR012839">
    <property type="entry name" value="Organic_radical_activase"/>
</dbReference>
<gene>
    <name evidence="9 12" type="primary">cutD</name>
    <name evidence="12" type="ORF">KQI42_12660</name>
</gene>
<feature type="binding site" evidence="9">
    <location>
        <position position="66"/>
    </location>
    <ligand>
        <name>[4Fe-4S] cluster</name>
        <dbReference type="ChEBI" id="CHEBI:49883"/>
        <label>2</label>
    </ligand>
</feature>
<evidence type="ECO:0000256" key="1">
    <source>
        <dbReference type="ARBA" id="ARBA00009777"/>
    </source>
</evidence>
<dbReference type="PROSITE" id="PS01087">
    <property type="entry name" value="RADICAL_ACTIVATING"/>
    <property type="match status" value="1"/>
</dbReference>
<name>A0ABS6E7I0_9FIRM</name>
<dbReference type="InterPro" id="IPR034457">
    <property type="entry name" value="Organic_radical-activating"/>
</dbReference>
<keyword evidence="9" id="KW-0677">Repeat</keyword>
<dbReference type="InterPro" id="IPR001989">
    <property type="entry name" value="Radical_activat_CS"/>
</dbReference>
<comment type="catalytic activity">
    <reaction evidence="8 9">
        <text>glycyl-[protein] + reduced [flavodoxin] + S-adenosyl-L-methionine = glycin-2-yl radical-[protein] + semiquinone [flavodoxin] + 5'-deoxyadenosine + L-methionine + H(+)</text>
        <dbReference type="Rhea" id="RHEA:61976"/>
        <dbReference type="Rhea" id="RHEA-COMP:10622"/>
        <dbReference type="Rhea" id="RHEA-COMP:14480"/>
        <dbReference type="Rhea" id="RHEA-COMP:15993"/>
        <dbReference type="Rhea" id="RHEA-COMP:15994"/>
        <dbReference type="ChEBI" id="CHEBI:15378"/>
        <dbReference type="ChEBI" id="CHEBI:17319"/>
        <dbReference type="ChEBI" id="CHEBI:29947"/>
        <dbReference type="ChEBI" id="CHEBI:32722"/>
        <dbReference type="ChEBI" id="CHEBI:57618"/>
        <dbReference type="ChEBI" id="CHEBI:57844"/>
        <dbReference type="ChEBI" id="CHEBI:59789"/>
        <dbReference type="ChEBI" id="CHEBI:140311"/>
    </reaction>
</comment>
<dbReference type="Pfam" id="PF13353">
    <property type="entry name" value="Fer4_12"/>
    <property type="match status" value="1"/>
</dbReference>
<keyword evidence="2 9" id="KW-0004">4Fe-4S</keyword>
<evidence type="ECO:0000313" key="12">
    <source>
        <dbReference type="EMBL" id="MBU5438871.1"/>
    </source>
</evidence>